<reference evidence="2" key="1">
    <citation type="journal article" date="2022" name="Mol. Ecol. Resour.">
        <title>The genomes of chicory, endive, great burdock and yacon provide insights into Asteraceae palaeo-polyploidization history and plant inulin production.</title>
        <authorList>
            <person name="Fan W."/>
            <person name="Wang S."/>
            <person name="Wang H."/>
            <person name="Wang A."/>
            <person name="Jiang F."/>
            <person name="Liu H."/>
            <person name="Zhao H."/>
            <person name="Xu D."/>
            <person name="Zhang Y."/>
        </authorList>
    </citation>
    <scope>NUCLEOTIDE SEQUENCE [LARGE SCALE GENOMIC DNA]</scope>
    <source>
        <strain evidence="2">cv. Yunnan</strain>
    </source>
</reference>
<dbReference type="EMBL" id="CM042043">
    <property type="protein sequence ID" value="KAI3694276.1"/>
    <property type="molecule type" value="Genomic_DNA"/>
</dbReference>
<gene>
    <name evidence="1" type="ORF">L1987_77240</name>
</gene>
<reference evidence="1 2" key="2">
    <citation type="journal article" date="2022" name="Mol. Ecol. Resour.">
        <title>The genomes of chicory, endive, great burdock and yacon provide insights into Asteraceae paleo-polyploidization history and plant inulin production.</title>
        <authorList>
            <person name="Fan W."/>
            <person name="Wang S."/>
            <person name="Wang H."/>
            <person name="Wang A."/>
            <person name="Jiang F."/>
            <person name="Liu H."/>
            <person name="Zhao H."/>
            <person name="Xu D."/>
            <person name="Zhang Y."/>
        </authorList>
    </citation>
    <scope>NUCLEOTIDE SEQUENCE [LARGE SCALE GENOMIC DNA]</scope>
    <source>
        <strain evidence="2">cv. Yunnan</strain>
        <tissue evidence="1">Leaves</tissue>
    </source>
</reference>
<evidence type="ECO:0000313" key="1">
    <source>
        <dbReference type="EMBL" id="KAI3694276.1"/>
    </source>
</evidence>
<evidence type="ECO:0000313" key="2">
    <source>
        <dbReference type="Proteomes" id="UP001056120"/>
    </source>
</evidence>
<protein>
    <submittedName>
        <fullName evidence="1">Uncharacterized protein</fullName>
    </submittedName>
</protein>
<proteinExistence type="predicted"/>
<organism evidence="1 2">
    <name type="scientific">Smallanthus sonchifolius</name>
    <dbReference type="NCBI Taxonomy" id="185202"/>
    <lineage>
        <taxon>Eukaryota</taxon>
        <taxon>Viridiplantae</taxon>
        <taxon>Streptophyta</taxon>
        <taxon>Embryophyta</taxon>
        <taxon>Tracheophyta</taxon>
        <taxon>Spermatophyta</taxon>
        <taxon>Magnoliopsida</taxon>
        <taxon>eudicotyledons</taxon>
        <taxon>Gunneridae</taxon>
        <taxon>Pentapetalae</taxon>
        <taxon>asterids</taxon>
        <taxon>campanulids</taxon>
        <taxon>Asterales</taxon>
        <taxon>Asteraceae</taxon>
        <taxon>Asteroideae</taxon>
        <taxon>Heliantheae alliance</taxon>
        <taxon>Millerieae</taxon>
        <taxon>Smallanthus</taxon>
    </lineage>
</organism>
<name>A0ACB8Z9V1_9ASTR</name>
<accession>A0ACB8Z9V1</accession>
<keyword evidence="2" id="KW-1185">Reference proteome</keyword>
<dbReference type="Proteomes" id="UP001056120">
    <property type="component" value="Linkage Group LG26"/>
</dbReference>
<sequence>MEGIQHKTVVSANGMNIHIAEKGDGPLVLLIHGFPELWYSWRHQIMYLADHGYRAVAPDLRGYGDTTGAPMNDHTKFSIIHLVADMIGLLDAITKEGEKVFVVGHDWGAIVAWNLCTFRPDRVKALVNMSVPFVRWNPDGDVVQLMRNTYGEGHYMVRFQEPGEIEAEVANMSISTFLKKFLTYRDLEPLYISKGKGFRHSPNDVPVTLPPWLSEADVEYFSIRLENTTITGGINYYRALPLDWEISAAYHGVKVTVPSKFIIGDQDWCLEMFNKDYILGDEFKKDVPLLEDILLNL</sequence>
<comment type="caution">
    <text evidence="1">The sequence shown here is derived from an EMBL/GenBank/DDBJ whole genome shotgun (WGS) entry which is preliminary data.</text>
</comment>